<dbReference type="InterPro" id="IPR006139">
    <property type="entry name" value="D-isomer_2_OHA_DH_cat_dom"/>
</dbReference>
<reference evidence="7 8" key="1">
    <citation type="submission" date="2024-02" db="EMBL/GenBank/DDBJ databases">
        <title>Seven novel Bacillus-like species.</title>
        <authorList>
            <person name="Liu G."/>
        </authorList>
    </citation>
    <scope>NUCLEOTIDE SEQUENCE [LARGE SCALE GENOMIC DNA]</scope>
    <source>
        <strain evidence="7 8">FJAT-52054</strain>
    </source>
</reference>
<dbReference type="SUPFAM" id="SSF52283">
    <property type="entry name" value="Formate/glycerate dehydrogenase catalytic domain-like"/>
    <property type="match status" value="1"/>
</dbReference>
<feature type="domain" description="D-isomer specific 2-hydroxyacid dehydrogenase NAD-binding" evidence="6">
    <location>
        <begin position="106"/>
        <end position="280"/>
    </location>
</feature>
<evidence type="ECO:0000259" key="5">
    <source>
        <dbReference type="Pfam" id="PF00389"/>
    </source>
</evidence>
<dbReference type="InterPro" id="IPR036291">
    <property type="entry name" value="NAD(P)-bd_dom_sf"/>
</dbReference>
<dbReference type="PROSITE" id="PS00671">
    <property type="entry name" value="D_2_HYDROXYACID_DH_3"/>
    <property type="match status" value="1"/>
</dbReference>
<accession>A0ABZ2NKI9</accession>
<keyword evidence="3" id="KW-0520">NAD</keyword>
<evidence type="ECO:0000256" key="3">
    <source>
        <dbReference type="ARBA" id="ARBA00023027"/>
    </source>
</evidence>
<dbReference type="EMBL" id="CP147407">
    <property type="protein sequence ID" value="WXB97681.1"/>
    <property type="molecule type" value="Genomic_DNA"/>
</dbReference>
<dbReference type="Proteomes" id="UP001377337">
    <property type="component" value="Chromosome"/>
</dbReference>
<sequence>MGKRKMIIGQNLADSYIQQLQDAIPDWKLIVGRDSSIWEQDIGEAEIIAGWRKGMEEHLPHAAGLKWIQSWSAGVNDMPLETLKEKSIALTSANGVHAYPIAETIFAMMLGLTRNIHAYVRNQQAKTWHHANLKLEIHNKTVGILGIGAIGKETAKIAKAFNMKVLGLRHSGKDADYVDEMYTPDQLNDMLPECDYVVVTLPLTKDTHKMIGKEQFSLMKNSAFFINIGRGDIVEEKDMIAALQSGEIAGAGLDVFENEPLENSSPLWDMENVIVTPHTAGSTEYYDERVIGEILIPNLKRYLDGEQPDVNRVDFDKGY</sequence>
<dbReference type="InterPro" id="IPR006140">
    <property type="entry name" value="D-isomer_DH_NAD-bd"/>
</dbReference>
<evidence type="ECO:0000313" key="8">
    <source>
        <dbReference type="Proteomes" id="UP001377337"/>
    </source>
</evidence>
<dbReference type="CDD" id="cd05300">
    <property type="entry name" value="2-Hacid_dh_1"/>
    <property type="match status" value="1"/>
</dbReference>
<feature type="domain" description="D-isomer specific 2-hydroxyacid dehydrogenase catalytic" evidence="5">
    <location>
        <begin position="36"/>
        <end position="308"/>
    </location>
</feature>
<organism evidence="7 8">
    <name type="scientific">Metabacillus sediminis</name>
    <dbReference type="NCBI Taxonomy" id="3117746"/>
    <lineage>
        <taxon>Bacteria</taxon>
        <taxon>Bacillati</taxon>
        <taxon>Bacillota</taxon>
        <taxon>Bacilli</taxon>
        <taxon>Bacillales</taxon>
        <taxon>Bacillaceae</taxon>
        <taxon>Metabacillus</taxon>
    </lineage>
</organism>
<dbReference type="PANTHER" id="PTHR43333">
    <property type="entry name" value="2-HACID_DH_C DOMAIN-CONTAINING PROTEIN"/>
    <property type="match status" value="1"/>
</dbReference>
<name>A0ABZ2NKI9_9BACI</name>
<gene>
    <name evidence="7" type="ORF">WCV65_04030</name>
</gene>
<evidence type="ECO:0000259" key="6">
    <source>
        <dbReference type="Pfam" id="PF02826"/>
    </source>
</evidence>
<keyword evidence="8" id="KW-1185">Reference proteome</keyword>
<dbReference type="RefSeq" id="WP_338780286.1">
    <property type="nucleotide sequence ID" value="NZ_CP147407.1"/>
</dbReference>
<comment type="similarity">
    <text evidence="1 4">Belongs to the D-isomer specific 2-hydroxyacid dehydrogenase family.</text>
</comment>
<dbReference type="Pfam" id="PF00389">
    <property type="entry name" value="2-Hacid_dh"/>
    <property type="match status" value="1"/>
</dbReference>
<keyword evidence="2 4" id="KW-0560">Oxidoreductase</keyword>
<protein>
    <submittedName>
        <fullName evidence="7">D-2-hydroxyacid dehydrogenase</fullName>
    </submittedName>
</protein>
<evidence type="ECO:0000256" key="2">
    <source>
        <dbReference type="ARBA" id="ARBA00023002"/>
    </source>
</evidence>
<evidence type="ECO:0000256" key="1">
    <source>
        <dbReference type="ARBA" id="ARBA00005854"/>
    </source>
</evidence>
<dbReference type="PANTHER" id="PTHR43333:SF1">
    <property type="entry name" value="D-ISOMER SPECIFIC 2-HYDROXYACID DEHYDROGENASE NAD-BINDING DOMAIN-CONTAINING PROTEIN"/>
    <property type="match status" value="1"/>
</dbReference>
<dbReference type="Pfam" id="PF02826">
    <property type="entry name" value="2-Hacid_dh_C"/>
    <property type="match status" value="1"/>
</dbReference>
<dbReference type="Gene3D" id="3.40.50.720">
    <property type="entry name" value="NAD(P)-binding Rossmann-like Domain"/>
    <property type="match status" value="2"/>
</dbReference>
<proteinExistence type="inferred from homology"/>
<evidence type="ECO:0000313" key="7">
    <source>
        <dbReference type="EMBL" id="WXB97681.1"/>
    </source>
</evidence>
<evidence type="ECO:0000256" key="4">
    <source>
        <dbReference type="RuleBase" id="RU003719"/>
    </source>
</evidence>
<dbReference type="SUPFAM" id="SSF51735">
    <property type="entry name" value="NAD(P)-binding Rossmann-fold domains"/>
    <property type="match status" value="1"/>
</dbReference>
<dbReference type="InterPro" id="IPR029753">
    <property type="entry name" value="D-isomer_DH_CS"/>
</dbReference>